<dbReference type="PANTHER" id="PTHR22726:SF1">
    <property type="entry name" value="METALLOENDOPEPTIDASE OMA1, MITOCHONDRIAL"/>
    <property type="match status" value="1"/>
</dbReference>
<dbReference type="RefSeq" id="WP_264139268.1">
    <property type="nucleotide sequence ID" value="NZ_JAOYOD010000001.1"/>
</dbReference>
<dbReference type="EC" id="3.4.24.-" evidence="8"/>
<evidence type="ECO:0000313" key="8">
    <source>
        <dbReference type="EMBL" id="MCV9388403.1"/>
    </source>
</evidence>
<comment type="cofactor">
    <cofactor evidence="1">
        <name>Zn(2+)</name>
        <dbReference type="ChEBI" id="CHEBI:29105"/>
    </cofactor>
</comment>
<dbReference type="EMBL" id="JAOYOD010000001">
    <property type="protein sequence ID" value="MCV9388403.1"/>
    <property type="molecule type" value="Genomic_DNA"/>
</dbReference>
<keyword evidence="4 8" id="KW-0378">Hydrolase</keyword>
<evidence type="ECO:0000256" key="4">
    <source>
        <dbReference type="ARBA" id="ARBA00022801"/>
    </source>
</evidence>
<evidence type="ECO:0000256" key="5">
    <source>
        <dbReference type="ARBA" id="ARBA00022833"/>
    </source>
</evidence>
<evidence type="ECO:0000256" key="2">
    <source>
        <dbReference type="ARBA" id="ARBA00022670"/>
    </source>
</evidence>
<sequence>MPRISYLIFIAWLGIQVTYAQPTSYDQDLGKRGSAEVELMLGVYEDEKLNAYLDEIGERLTDHLHSNPFQYQFKILDDPIPNAFALPGGYVYVTRGLLALVNNVDELACVISHEIIHVQKRHSIRQMKRKMIPALLQIPGMVIGAVAGEQVGRIINAPIAIGSSFFVSKYSRKHESEADQLGARLAARAGFDPNALSPILARISEWESLRTEEEEKKDYFSSHPYTPDRVRDLSHIVDALDWSQNEMHKQPILPLLEGLTFDENPDKGLFVDSLFLHPTIDFSIVFPANYEYLNQYNAVGAKDQEKESYLFLTIEDTTSTPEEYGVRYLERVKSNSRISAVKGEEIKVNQHSAFMVSTIEDYKGERTFSYYLWIAMNDQVYKIIGIHPEDFKEEVKSTALSLHQLTEKEKSLVNKKVISILAAKDEENLKDLAKRSGNQIDLEKLYSLNGVESEKSTIKDKSIKVVKSVGYFD</sequence>
<evidence type="ECO:0000256" key="3">
    <source>
        <dbReference type="ARBA" id="ARBA00022723"/>
    </source>
</evidence>
<feature type="domain" description="Peptidase M48" evidence="7">
    <location>
        <begin position="48"/>
        <end position="236"/>
    </location>
</feature>
<dbReference type="Gene3D" id="3.30.2010.10">
    <property type="entry name" value="Metalloproteases ('zincins'), catalytic domain"/>
    <property type="match status" value="1"/>
</dbReference>
<evidence type="ECO:0000256" key="6">
    <source>
        <dbReference type="ARBA" id="ARBA00023049"/>
    </source>
</evidence>
<gene>
    <name evidence="8" type="ORF">N7U62_17095</name>
</gene>
<proteinExistence type="predicted"/>
<evidence type="ECO:0000256" key="1">
    <source>
        <dbReference type="ARBA" id="ARBA00001947"/>
    </source>
</evidence>
<keyword evidence="5" id="KW-0862">Zinc</keyword>
<keyword evidence="3" id="KW-0479">Metal-binding</keyword>
<evidence type="ECO:0000313" key="9">
    <source>
        <dbReference type="Proteomes" id="UP001300692"/>
    </source>
</evidence>
<keyword evidence="2" id="KW-0645">Protease</keyword>
<dbReference type="InterPro" id="IPR051156">
    <property type="entry name" value="Mito/Outer_Membr_Metalloprot"/>
</dbReference>
<dbReference type="GO" id="GO:0008237">
    <property type="term" value="F:metallopeptidase activity"/>
    <property type="evidence" value="ECO:0007669"/>
    <property type="project" value="UniProtKB-KW"/>
</dbReference>
<dbReference type="InterPro" id="IPR001915">
    <property type="entry name" value="Peptidase_M48"/>
</dbReference>
<accession>A0ABT3CXX5</accession>
<dbReference type="Proteomes" id="UP001300692">
    <property type="component" value="Unassembled WGS sequence"/>
</dbReference>
<dbReference type="Pfam" id="PF01435">
    <property type="entry name" value="Peptidase_M48"/>
    <property type="match status" value="1"/>
</dbReference>
<keyword evidence="6 8" id="KW-0482">Metalloprotease</keyword>
<evidence type="ECO:0000259" key="7">
    <source>
        <dbReference type="Pfam" id="PF01435"/>
    </source>
</evidence>
<comment type="caution">
    <text evidence="8">The sequence shown here is derived from an EMBL/GenBank/DDBJ whole genome shotgun (WGS) entry which is preliminary data.</text>
</comment>
<organism evidence="8 9">
    <name type="scientific">Reichenbachiella ulvae</name>
    <dbReference type="NCBI Taxonomy" id="2980104"/>
    <lineage>
        <taxon>Bacteria</taxon>
        <taxon>Pseudomonadati</taxon>
        <taxon>Bacteroidota</taxon>
        <taxon>Cytophagia</taxon>
        <taxon>Cytophagales</taxon>
        <taxon>Reichenbachiellaceae</taxon>
        <taxon>Reichenbachiella</taxon>
    </lineage>
</organism>
<dbReference type="PANTHER" id="PTHR22726">
    <property type="entry name" value="METALLOENDOPEPTIDASE OMA1"/>
    <property type="match status" value="1"/>
</dbReference>
<reference evidence="8 9" key="1">
    <citation type="submission" date="2022-10" db="EMBL/GenBank/DDBJ databases">
        <title>Comparative genomics and taxonomic characterization of three novel marine species of genus Reichenbachiella exhibiting antioxidant and polysaccharide degradation activities.</title>
        <authorList>
            <person name="Muhammad N."/>
            <person name="Lee Y.-J."/>
            <person name="Ko J."/>
            <person name="Kim S.-G."/>
        </authorList>
    </citation>
    <scope>NUCLEOTIDE SEQUENCE [LARGE SCALE GENOMIC DNA]</scope>
    <source>
        <strain evidence="8 9">ABR2-5</strain>
    </source>
</reference>
<name>A0ABT3CXX5_9BACT</name>
<protein>
    <submittedName>
        <fullName evidence="8">M48 family metalloprotease</fullName>
        <ecNumber evidence="8">3.4.24.-</ecNumber>
    </submittedName>
</protein>
<keyword evidence="9" id="KW-1185">Reference proteome</keyword>